<keyword evidence="4 7" id="KW-1133">Transmembrane helix</keyword>
<feature type="transmembrane region" description="Helical" evidence="7">
    <location>
        <begin position="128"/>
        <end position="156"/>
    </location>
</feature>
<dbReference type="Proteomes" id="UP000298652">
    <property type="component" value="Chromosome 7"/>
</dbReference>
<dbReference type="AlphaFoldDB" id="A0A4U6TNI5"/>
<feature type="transmembrane region" description="Helical" evidence="7">
    <location>
        <begin position="65"/>
        <end position="86"/>
    </location>
</feature>
<evidence type="ECO:0000256" key="5">
    <source>
        <dbReference type="ARBA" id="ARBA00023008"/>
    </source>
</evidence>
<name>A0A4U6TNI5_SETVI</name>
<dbReference type="InterPro" id="IPR007274">
    <property type="entry name" value="Cop_transporter"/>
</dbReference>
<accession>A0A4U6TNI5</accession>
<evidence type="ECO:0000256" key="6">
    <source>
        <dbReference type="ARBA" id="ARBA00023136"/>
    </source>
</evidence>
<dbReference type="OMA" id="PHMMMMH"/>
<dbReference type="Pfam" id="PF04145">
    <property type="entry name" value="Ctr"/>
    <property type="match status" value="2"/>
</dbReference>
<keyword evidence="6 7" id="KW-0472">Membrane</keyword>
<keyword evidence="7" id="KW-0406">Ion transport</keyword>
<keyword evidence="10" id="KW-1185">Reference proteome</keyword>
<protein>
    <recommendedName>
        <fullName evidence="7">Copper transport protein</fullName>
    </recommendedName>
</protein>
<evidence type="ECO:0000256" key="8">
    <source>
        <dbReference type="SAM" id="MobiDB-lite"/>
    </source>
</evidence>
<evidence type="ECO:0000256" key="1">
    <source>
        <dbReference type="ARBA" id="ARBA00006921"/>
    </source>
</evidence>
<reference evidence="9" key="1">
    <citation type="submission" date="2019-03" db="EMBL/GenBank/DDBJ databases">
        <title>WGS assembly of Setaria viridis.</title>
        <authorList>
            <person name="Huang P."/>
            <person name="Jenkins J."/>
            <person name="Grimwood J."/>
            <person name="Barry K."/>
            <person name="Healey A."/>
            <person name="Mamidi S."/>
            <person name="Sreedasyam A."/>
            <person name="Shu S."/>
            <person name="Feldman M."/>
            <person name="Wu J."/>
            <person name="Yu Y."/>
            <person name="Chen C."/>
            <person name="Johnson J."/>
            <person name="Rokhsar D."/>
            <person name="Baxter I."/>
            <person name="Schmutz J."/>
            <person name="Brutnell T."/>
            <person name="Kellogg E."/>
        </authorList>
    </citation>
    <scope>NUCLEOTIDE SEQUENCE [LARGE SCALE GENOMIC DNA]</scope>
</reference>
<sequence length="185" mass="17847">MAGGGDGGMGPMAMAPPHGGAHAGKAAPAAAPPPAGSHMGMMHMTFFWGDRAVVLFPGWPGARGAGAYALCLLFVLALAALTEALAAASRCVARRGAAGAGRDGGRGAPASSAALLTAAHAARMGTAYLVMLAVMSFNGGVLLAAVAGHALGFLLARSRVHPGGGGAAAAARDRELAAAPDGSKA</sequence>
<evidence type="ECO:0000313" key="9">
    <source>
        <dbReference type="EMBL" id="TKW04318.1"/>
    </source>
</evidence>
<keyword evidence="5 7" id="KW-0186">Copper</keyword>
<dbReference type="Gramene" id="TKW04318">
    <property type="protein sequence ID" value="TKW04318"/>
    <property type="gene ID" value="SEVIR_7G100900v2"/>
</dbReference>
<proteinExistence type="inferred from homology"/>
<feature type="region of interest" description="Disordered" evidence="8">
    <location>
        <begin position="1"/>
        <end position="32"/>
    </location>
</feature>
<dbReference type="GO" id="GO:0005375">
    <property type="term" value="F:copper ion transmembrane transporter activity"/>
    <property type="evidence" value="ECO:0007669"/>
    <property type="project" value="UniProtKB-UniRule"/>
</dbReference>
<organism evidence="9 10">
    <name type="scientific">Setaria viridis</name>
    <name type="common">Green bristlegrass</name>
    <name type="synonym">Setaria italica subsp. viridis</name>
    <dbReference type="NCBI Taxonomy" id="4556"/>
    <lineage>
        <taxon>Eukaryota</taxon>
        <taxon>Viridiplantae</taxon>
        <taxon>Streptophyta</taxon>
        <taxon>Embryophyta</taxon>
        <taxon>Tracheophyta</taxon>
        <taxon>Spermatophyta</taxon>
        <taxon>Magnoliopsida</taxon>
        <taxon>Liliopsida</taxon>
        <taxon>Poales</taxon>
        <taxon>Poaceae</taxon>
        <taxon>PACMAD clade</taxon>
        <taxon>Panicoideae</taxon>
        <taxon>Panicodae</taxon>
        <taxon>Paniceae</taxon>
        <taxon>Cenchrinae</taxon>
        <taxon>Setaria</taxon>
    </lineage>
</organism>
<comment type="similarity">
    <text evidence="1 7">Belongs to the copper transporter (Ctr) (TC 1.A.56) family. SLC31A subfamily.</text>
</comment>
<feature type="compositionally biased region" description="Low complexity" evidence="8">
    <location>
        <begin position="11"/>
        <end position="29"/>
    </location>
</feature>
<evidence type="ECO:0000256" key="4">
    <source>
        <dbReference type="ARBA" id="ARBA00022989"/>
    </source>
</evidence>
<dbReference type="GO" id="GO:0005886">
    <property type="term" value="C:plasma membrane"/>
    <property type="evidence" value="ECO:0007669"/>
    <property type="project" value="TreeGrafter"/>
</dbReference>
<keyword evidence="7" id="KW-0813">Transport</keyword>
<keyword evidence="3 7" id="KW-0187">Copper transport</keyword>
<dbReference type="PANTHER" id="PTHR12483:SF42">
    <property type="entry name" value="COPPER TRANSPORTER 4"/>
    <property type="match status" value="1"/>
</dbReference>
<gene>
    <name evidence="9" type="ORF">SEVIR_7G100900v2</name>
</gene>
<keyword evidence="2 7" id="KW-0812">Transmembrane</keyword>
<evidence type="ECO:0000256" key="7">
    <source>
        <dbReference type="RuleBase" id="RU367022"/>
    </source>
</evidence>
<evidence type="ECO:0000256" key="3">
    <source>
        <dbReference type="ARBA" id="ARBA00022796"/>
    </source>
</evidence>
<feature type="compositionally biased region" description="Gly residues" evidence="8">
    <location>
        <begin position="1"/>
        <end position="10"/>
    </location>
</feature>
<evidence type="ECO:0000313" key="10">
    <source>
        <dbReference type="Proteomes" id="UP000298652"/>
    </source>
</evidence>
<dbReference type="PANTHER" id="PTHR12483">
    <property type="entry name" value="SOLUTE CARRIER FAMILY 31 COPPER TRANSPORTERS"/>
    <property type="match status" value="1"/>
</dbReference>
<evidence type="ECO:0000256" key="2">
    <source>
        <dbReference type="ARBA" id="ARBA00022692"/>
    </source>
</evidence>
<comment type="subcellular location">
    <subcellularLocation>
        <location evidence="7">Membrane</location>
        <topology evidence="7">Multi-pass membrane protein</topology>
    </subcellularLocation>
</comment>
<dbReference type="EMBL" id="CM016558">
    <property type="protein sequence ID" value="TKW04318.1"/>
    <property type="molecule type" value="Genomic_DNA"/>
</dbReference>